<proteinExistence type="predicted"/>
<dbReference type="SMART" id="SM01252">
    <property type="entry name" value="KilA-N"/>
    <property type="match status" value="1"/>
</dbReference>
<feature type="domain" description="KilA-N" evidence="1">
    <location>
        <begin position="4"/>
        <end position="104"/>
    </location>
</feature>
<dbReference type="EMBL" id="FXAM01000001">
    <property type="protein sequence ID" value="SMF96985.1"/>
    <property type="molecule type" value="Genomic_DNA"/>
</dbReference>
<dbReference type="InterPro" id="IPR017880">
    <property type="entry name" value="KilA_N"/>
</dbReference>
<evidence type="ECO:0000313" key="4">
    <source>
        <dbReference type="Proteomes" id="UP000192923"/>
    </source>
</evidence>
<protein>
    <submittedName>
        <fullName evidence="2">KilA-N domain-containing protein</fullName>
    </submittedName>
</protein>
<dbReference type="InterPro" id="IPR018004">
    <property type="entry name" value="KilA/APSES_HTH"/>
</dbReference>
<organism evidence="2 4">
    <name type="scientific">Methylomagnum ishizawai</name>
    <dbReference type="NCBI Taxonomy" id="1760988"/>
    <lineage>
        <taxon>Bacteria</taxon>
        <taxon>Pseudomonadati</taxon>
        <taxon>Pseudomonadota</taxon>
        <taxon>Gammaproteobacteria</taxon>
        <taxon>Methylococcales</taxon>
        <taxon>Methylococcaceae</taxon>
        <taxon>Methylomagnum</taxon>
    </lineage>
</organism>
<reference evidence="2 4" key="1">
    <citation type="submission" date="2016-12" db="EMBL/GenBank/DDBJ databases">
        <authorList>
            <person name="Song W.-J."/>
            <person name="Kurnit D.M."/>
        </authorList>
    </citation>
    <scope>NUCLEOTIDE SEQUENCE [LARGE SCALE GENOMIC DNA]</scope>
    <source>
        <strain evidence="2 4">175</strain>
    </source>
</reference>
<dbReference type="OrthoDB" id="6966367at2"/>
<accession>A0A1Y6D2E6</accession>
<dbReference type="Proteomes" id="UP000192923">
    <property type="component" value="Unassembled WGS sequence"/>
</dbReference>
<sequence length="222" mass="25456">MARSLVEAEYQGVPVGFTEDGWFNATKEAERFGKSPHEWLRLPATREYLEAIERRYGKIPYVRTSKARLDRGGGTWLHPRLAVRFAQWLNVDFAVWCDEQIDAILRGEHAHFDWKRTRSETTSTTKVMREVLRLVRLDEGKTTGPHHYMKEAKLVNWAVSGEFKGLDRGSLALDELALLASLEERNAVLLGRGIGYDDRKKMLEQHALDWRAGHQAKIGRAA</sequence>
<keyword evidence="4" id="KW-1185">Reference proteome</keyword>
<gene>
    <name evidence="2" type="ORF">SAMN02949497_3962</name>
    <name evidence="3" type="ORF">SAMN02949497_4399</name>
</gene>
<evidence type="ECO:0000313" key="2">
    <source>
        <dbReference type="EMBL" id="SMF96560.1"/>
    </source>
</evidence>
<dbReference type="RefSeq" id="WP_085215433.1">
    <property type="nucleotide sequence ID" value="NZ_FXAM01000001.1"/>
</dbReference>
<evidence type="ECO:0000259" key="1">
    <source>
        <dbReference type="PROSITE" id="PS51301"/>
    </source>
</evidence>
<dbReference type="PANTHER" id="PTHR48135">
    <property type="match status" value="1"/>
</dbReference>
<dbReference type="PANTHER" id="PTHR48135:SF1">
    <property type="entry name" value="KILA-N DOMAIN-CONTAINING PROTEIN"/>
    <property type="match status" value="1"/>
</dbReference>
<dbReference type="InterPro" id="IPR036887">
    <property type="entry name" value="HTH_APSES_sf"/>
</dbReference>
<dbReference type="EMBL" id="FXAM01000001">
    <property type="protein sequence ID" value="SMF96560.1"/>
    <property type="molecule type" value="Genomic_DNA"/>
</dbReference>
<dbReference type="SUPFAM" id="SSF54616">
    <property type="entry name" value="DNA-binding domain of Mlu1-box binding protein MBP1"/>
    <property type="match status" value="1"/>
</dbReference>
<evidence type="ECO:0000313" key="3">
    <source>
        <dbReference type="EMBL" id="SMF96985.1"/>
    </source>
</evidence>
<dbReference type="PROSITE" id="PS51301">
    <property type="entry name" value="KILA_N"/>
    <property type="match status" value="1"/>
</dbReference>
<dbReference type="STRING" id="1760988.SAMN02949497_3962"/>
<dbReference type="GO" id="GO:0003677">
    <property type="term" value="F:DNA binding"/>
    <property type="evidence" value="ECO:0007669"/>
    <property type="project" value="InterPro"/>
</dbReference>
<dbReference type="Pfam" id="PF04383">
    <property type="entry name" value="KilA-N"/>
    <property type="match status" value="1"/>
</dbReference>
<dbReference type="AlphaFoldDB" id="A0A1Y6D2E6"/>
<name>A0A1Y6D2E6_9GAMM</name>